<dbReference type="InterPro" id="IPR009057">
    <property type="entry name" value="Homeodomain-like_sf"/>
</dbReference>
<evidence type="ECO:0000256" key="3">
    <source>
        <dbReference type="SAM" id="MobiDB-lite"/>
    </source>
</evidence>
<keyword evidence="2" id="KW-0539">Nucleus</keyword>
<dbReference type="GeneID" id="20250893"/>
<evidence type="ECO:0000256" key="1">
    <source>
        <dbReference type="ARBA" id="ARBA00023125"/>
    </source>
</evidence>
<dbReference type="GO" id="GO:0003677">
    <property type="term" value="F:DNA binding"/>
    <property type="evidence" value="ECO:0007669"/>
    <property type="project" value="UniProtKB-KW"/>
</dbReference>
<evidence type="ECO:0008006" key="6">
    <source>
        <dbReference type="Google" id="ProtNLM"/>
    </source>
</evidence>
<dbReference type="PANTHER" id="PTHR21677:SF1">
    <property type="entry name" value="PROTEIN CRAMPED-LIKE"/>
    <property type="match status" value="1"/>
</dbReference>
<reference evidence="4 5" key="1">
    <citation type="journal article" date="2013" name="Nature">
        <title>Insights into bilaterian evolution from three spiralian genomes.</title>
        <authorList>
            <person name="Simakov O."/>
            <person name="Marletaz F."/>
            <person name="Cho S.J."/>
            <person name="Edsinger-Gonzales E."/>
            <person name="Havlak P."/>
            <person name="Hellsten U."/>
            <person name="Kuo D.H."/>
            <person name="Larsson T."/>
            <person name="Lv J."/>
            <person name="Arendt D."/>
            <person name="Savage R."/>
            <person name="Osoegawa K."/>
            <person name="de Jong P."/>
            <person name="Grimwood J."/>
            <person name="Chapman J.A."/>
            <person name="Shapiro H."/>
            <person name="Aerts A."/>
            <person name="Otillar R.P."/>
            <person name="Terry A.Y."/>
            <person name="Boore J.L."/>
            <person name="Grigoriev I.V."/>
            <person name="Lindberg D.R."/>
            <person name="Seaver E.C."/>
            <person name="Weisblat D.A."/>
            <person name="Putnam N.H."/>
            <person name="Rokhsar D.S."/>
        </authorList>
    </citation>
    <scope>NUCLEOTIDE SEQUENCE [LARGE SCALE GENOMIC DNA]</scope>
</reference>
<evidence type="ECO:0000256" key="2">
    <source>
        <dbReference type="ARBA" id="ARBA00023242"/>
    </source>
</evidence>
<dbReference type="KEGG" id="lgi:LOTGIDRAFT_238908"/>
<dbReference type="InterPro" id="IPR055315">
    <property type="entry name" value="Cramped-like"/>
</dbReference>
<feature type="compositionally biased region" description="Basic and acidic residues" evidence="3">
    <location>
        <begin position="33"/>
        <end position="42"/>
    </location>
</feature>
<dbReference type="AlphaFoldDB" id="V4APH2"/>
<dbReference type="RefSeq" id="XP_009050208.1">
    <property type="nucleotide sequence ID" value="XM_009051960.1"/>
</dbReference>
<keyword evidence="5" id="KW-1185">Reference proteome</keyword>
<accession>V4APH2</accession>
<dbReference type="OrthoDB" id="515799at2759"/>
<dbReference type="GO" id="GO:0007389">
    <property type="term" value="P:pattern specification process"/>
    <property type="evidence" value="ECO:0007669"/>
    <property type="project" value="TreeGrafter"/>
</dbReference>
<sequence>MPLAKRRKVVNEESVAKDAPGNRVPGSIENEEKEQGATDDAKTVAPSATSSSSICMTVERRSRHISRSESEDQSIVVTEGDKKIPTPSTPTAAVPLRTSSRVIRKTRKDYSPPESPVKKQSVATAKEPKATTPSTKTKRAWELWSIEDKNVFFEALFEYGKDFDAIQNMLVQRGKRRGLPPELLKRKDQVRFLYYRTWHKITKFVTITKDIRKEAQEIYGLINYGVFRKSIKGLNERTAVKLNDLINKGYTTYKVKGKKKKIKTPVCSALKKINGLVDNKDSQTHQLPERINVEICPRNNKSWSRVQAMSHNPRVKMSLMSDRTLGAILEYLNKKWKSHRERSVSFCTNY</sequence>
<evidence type="ECO:0000313" key="4">
    <source>
        <dbReference type="EMBL" id="ESO99097.1"/>
    </source>
</evidence>
<dbReference type="GO" id="GO:0005634">
    <property type="term" value="C:nucleus"/>
    <property type="evidence" value="ECO:0007669"/>
    <property type="project" value="TreeGrafter"/>
</dbReference>
<organism evidence="4 5">
    <name type="scientific">Lottia gigantea</name>
    <name type="common">Giant owl limpet</name>
    <dbReference type="NCBI Taxonomy" id="225164"/>
    <lineage>
        <taxon>Eukaryota</taxon>
        <taxon>Metazoa</taxon>
        <taxon>Spiralia</taxon>
        <taxon>Lophotrochozoa</taxon>
        <taxon>Mollusca</taxon>
        <taxon>Gastropoda</taxon>
        <taxon>Patellogastropoda</taxon>
        <taxon>Lottioidea</taxon>
        <taxon>Lottiidae</taxon>
        <taxon>Lottia</taxon>
    </lineage>
</organism>
<keyword evidence="1" id="KW-0238">DNA-binding</keyword>
<proteinExistence type="predicted"/>
<dbReference type="Gene3D" id="1.10.10.60">
    <property type="entry name" value="Homeodomain-like"/>
    <property type="match status" value="1"/>
</dbReference>
<dbReference type="PANTHER" id="PTHR21677">
    <property type="entry name" value="CRAMPED PROTEIN"/>
    <property type="match status" value="1"/>
</dbReference>
<gene>
    <name evidence="4" type="ORF">LOTGIDRAFT_238908</name>
</gene>
<dbReference type="GO" id="GO:0003682">
    <property type="term" value="F:chromatin binding"/>
    <property type="evidence" value="ECO:0007669"/>
    <property type="project" value="InterPro"/>
</dbReference>
<dbReference type="STRING" id="225164.V4APH2"/>
<dbReference type="CTD" id="20250893"/>
<evidence type="ECO:0000313" key="5">
    <source>
        <dbReference type="Proteomes" id="UP000030746"/>
    </source>
</evidence>
<dbReference type="Proteomes" id="UP000030746">
    <property type="component" value="Unassembled WGS sequence"/>
</dbReference>
<feature type="region of interest" description="Disordered" evidence="3">
    <location>
        <begin position="1"/>
        <end position="134"/>
    </location>
</feature>
<protein>
    <recommendedName>
        <fullName evidence="6">SANT domain-containing protein</fullName>
    </recommendedName>
</protein>
<dbReference type="EMBL" id="KB201145">
    <property type="protein sequence ID" value="ESO99097.1"/>
    <property type="molecule type" value="Genomic_DNA"/>
</dbReference>
<feature type="compositionally biased region" description="Polar residues" evidence="3">
    <location>
        <begin position="46"/>
        <end position="55"/>
    </location>
</feature>
<name>V4APH2_LOTGI</name>
<dbReference type="SUPFAM" id="SSF46689">
    <property type="entry name" value="Homeodomain-like"/>
    <property type="match status" value="1"/>
</dbReference>
<dbReference type="HOGENOM" id="CLU_792954_0_0_1"/>